<comment type="caution">
    <text evidence="2">The sequence shown here is derived from an EMBL/GenBank/DDBJ whole genome shotgun (WGS) entry which is preliminary data.</text>
</comment>
<dbReference type="Pfam" id="PF23016">
    <property type="entry name" value="RsmI_C"/>
    <property type="match status" value="1"/>
</dbReference>
<evidence type="ECO:0000313" key="3">
    <source>
        <dbReference type="Proteomes" id="UP000265926"/>
    </source>
</evidence>
<dbReference type="EMBL" id="QWGR01000164">
    <property type="protein sequence ID" value="RIJ44245.1"/>
    <property type="molecule type" value="Genomic_DNA"/>
</dbReference>
<dbReference type="AlphaFoldDB" id="A0A399SQW5"/>
<dbReference type="InterPro" id="IPR053910">
    <property type="entry name" value="RsmI_HTH"/>
</dbReference>
<dbReference type="GO" id="GO:0008168">
    <property type="term" value="F:methyltransferase activity"/>
    <property type="evidence" value="ECO:0007669"/>
    <property type="project" value="UniProtKB-KW"/>
</dbReference>
<dbReference type="GO" id="GO:0032259">
    <property type="term" value="P:methylation"/>
    <property type="evidence" value="ECO:0007669"/>
    <property type="project" value="UniProtKB-KW"/>
</dbReference>
<reference evidence="2 3" key="1">
    <citation type="submission" date="2018-08" db="EMBL/GenBank/DDBJ databases">
        <title>Pallidiluteibacterium maritimus gen. nov., sp. nov., isolated from coastal sediment.</title>
        <authorList>
            <person name="Zhou L.Y."/>
        </authorList>
    </citation>
    <scope>NUCLEOTIDE SEQUENCE [LARGE SCALE GENOMIC DNA]</scope>
    <source>
        <strain evidence="2 3">XSD2</strain>
    </source>
</reference>
<gene>
    <name evidence="2" type="ORF">D1614_24385</name>
</gene>
<sequence length="72" mass="7217">DASHGKGEFVLVVEGAGAQDAAPTAMAADQVLRLLLAELPAKRAAKLAGAITGASVDALYQSALALKNEGKD</sequence>
<name>A0A399SQW5_9BACT</name>
<protein>
    <submittedName>
        <fullName evidence="2">rRNA (Cytidine-2'-O-)-methyltransferase</fullName>
    </submittedName>
</protein>
<accession>A0A399SQW5</accession>
<feature type="non-terminal residue" evidence="2">
    <location>
        <position position="1"/>
    </location>
</feature>
<organism evidence="2 3">
    <name type="scientific">Maribellus luteus</name>
    <dbReference type="NCBI Taxonomy" id="2305463"/>
    <lineage>
        <taxon>Bacteria</taxon>
        <taxon>Pseudomonadati</taxon>
        <taxon>Bacteroidota</taxon>
        <taxon>Bacteroidia</taxon>
        <taxon>Marinilabiliales</taxon>
        <taxon>Prolixibacteraceae</taxon>
        <taxon>Maribellus</taxon>
    </lineage>
</organism>
<proteinExistence type="predicted"/>
<dbReference type="Proteomes" id="UP000265926">
    <property type="component" value="Unassembled WGS sequence"/>
</dbReference>
<keyword evidence="3" id="KW-1185">Reference proteome</keyword>
<evidence type="ECO:0000259" key="1">
    <source>
        <dbReference type="Pfam" id="PF23016"/>
    </source>
</evidence>
<feature type="domain" description="RsmI HTH" evidence="1">
    <location>
        <begin position="25"/>
        <end position="67"/>
    </location>
</feature>
<keyword evidence="2" id="KW-0489">Methyltransferase</keyword>
<keyword evidence="2" id="KW-0808">Transferase</keyword>
<evidence type="ECO:0000313" key="2">
    <source>
        <dbReference type="EMBL" id="RIJ44245.1"/>
    </source>
</evidence>